<dbReference type="Proteomes" id="UP000596977">
    <property type="component" value="Unassembled WGS sequence"/>
</dbReference>
<dbReference type="PROSITE" id="PS50893">
    <property type="entry name" value="ABC_TRANSPORTER_2"/>
    <property type="match status" value="1"/>
</dbReference>
<dbReference type="Pfam" id="PF00005">
    <property type="entry name" value="ABC_tran"/>
    <property type="match status" value="1"/>
</dbReference>
<dbReference type="GO" id="GO:0015833">
    <property type="term" value="P:peptide transport"/>
    <property type="evidence" value="ECO:0007669"/>
    <property type="project" value="InterPro"/>
</dbReference>
<keyword evidence="3" id="KW-0813">Transport</keyword>
<dbReference type="PANTHER" id="PTHR43776">
    <property type="entry name" value="TRANSPORT ATP-BINDING PROTEIN"/>
    <property type="match status" value="1"/>
</dbReference>
<organism evidence="7 8">
    <name type="scientific">Pelagibacterium lentulum</name>
    <dbReference type="NCBI Taxonomy" id="2029865"/>
    <lineage>
        <taxon>Bacteria</taxon>
        <taxon>Pseudomonadati</taxon>
        <taxon>Pseudomonadota</taxon>
        <taxon>Alphaproteobacteria</taxon>
        <taxon>Hyphomicrobiales</taxon>
        <taxon>Devosiaceae</taxon>
        <taxon>Pelagibacterium</taxon>
    </lineage>
</organism>
<dbReference type="InterPro" id="IPR050319">
    <property type="entry name" value="ABC_transp_ATP-bind"/>
</dbReference>
<comment type="subcellular location">
    <subcellularLocation>
        <location evidence="1">Cell inner membrane</location>
        <topology evidence="1">Peripheral membrane protein</topology>
    </subcellularLocation>
</comment>
<name>A0A916R769_9HYPH</name>
<evidence type="ECO:0000256" key="3">
    <source>
        <dbReference type="ARBA" id="ARBA00022448"/>
    </source>
</evidence>
<keyword evidence="4" id="KW-0547">Nucleotide-binding</keyword>
<dbReference type="AlphaFoldDB" id="A0A916R769"/>
<dbReference type="PANTHER" id="PTHR43776:SF7">
    <property type="entry name" value="D,D-DIPEPTIDE TRANSPORT ATP-BINDING PROTEIN DDPF-RELATED"/>
    <property type="match status" value="1"/>
</dbReference>
<dbReference type="PROSITE" id="PS00211">
    <property type="entry name" value="ABC_TRANSPORTER_1"/>
    <property type="match status" value="1"/>
</dbReference>
<evidence type="ECO:0000256" key="4">
    <source>
        <dbReference type="ARBA" id="ARBA00022741"/>
    </source>
</evidence>
<dbReference type="FunFam" id="3.40.50.300:FF:000016">
    <property type="entry name" value="Oligopeptide ABC transporter ATP-binding component"/>
    <property type="match status" value="1"/>
</dbReference>
<dbReference type="EMBL" id="BMKB01000001">
    <property type="protein sequence ID" value="GGA39111.1"/>
    <property type="molecule type" value="Genomic_DNA"/>
</dbReference>
<keyword evidence="8" id="KW-1185">Reference proteome</keyword>
<gene>
    <name evidence="7" type="ORF">GCM10011499_05680</name>
</gene>
<dbReference type="Gene3D" id="3.40.50.300">
    <property type="entry name" value="P-loop containing nucleotide triphosphate hydrolases"/>
    <property type="match status" value="1"/>
</dbReference>
<evidence type="ECO:0000313" key="7">
    <source>
        <dbReference type="EMBL" id="GGA39111.1"/>
    </source>
</evidence>
<accession>A0A916R769</accession>
<comment type="caution">
    <text evidence="7">The sequence shown here is derived from an EMBL/GenBank/DDBJ whole genome shotgun (WGS) entry which is preliminary data.</text>
</comment>
<dbReference type="InterPro" id="IPR027417">
    <property type="entry name" value="P-loop_NTPase"/>
</dbReference>
<dbReference type="GO" id="GO:0005524">
    <property type="term" value="F:ATP binding"/>
    <property type="evidence" value="ECO:0007669"/>
    <property type="project" value="UniProtKB-KW"/>
</dbReference>
<dbReference type="SUPFAM" id="SSF52540">
    <property type="entry name" value="P-loop containing nucleoside triphosphate hydrolases"/>
    <property type="match status" value="1"/>
</dbReference>
<proteinExistence type="inferred from homology"/>
<dbReference type="InterPro" id="IPR017871">
    <property type="entry name" value="ABC_transporter-like_CS"/>
</dbReference>
<evidence type="ECO:0000313" key="8">
    <source>
        <dbReference type="Proteomes" id="UP000596977"/>
    </source>
</evidence>
<evidence type="ECO:0000256" key="2">
    <source>
        <dbReference type="ARBA" id="ARBA00005417"/>
    </source>
</evidence>
<dbReference type="InterPro" id="IPR003439">
    <property type="entry name" value="ABC_transporter-like_ATP-bd"/>
</dbReference>
<dbReference type="OrthoDB" id="9815712at2"/>
<reference evidence="7 8" key="1">
    <citation type="journal article" date="2014" name="Int. J. Syst. Evol. Microbiol.">
        <title>Complete genome sequence of Corynebacterium casei LMG S-19264T (=DSM 44701T), isolated from a smear-ripened cheese.</title>
        <authorList>
            <consortium name="US DOE Joint Genome Institute (JGI-PGF)"/>
            <person name="Walter F."/>
            <person name="Albersmeier A."/>
            <person name="Kalinowski J."/>
            <person name="Ruckert C."/>
        </authorList>
    </citation>
    <scope>NUCLEOTIDE SEQUENCE [LARGE SCALE GENOMIC DNA]</scope>
    <source>
        <strain evidence="7 8">CGMCC 1.15896</strain>
    </source>
</reference>
<feature type="domain" description="ABC transporter" evidence="6">
    <location>
        <begin position="5"/>
        <end position="259"/>
    </location>
</feature>
<dbReference type="CDD" id="cd03257">
    <property type="entry name" value="ABC_NikE_OppD_transporters"/>
    <property type="match status" value="1"/>
</dbReference>
<evidence type="ECO:0000256" key="5">
    <source>
        <dbReference type="ARBA" id="ARBA00022840"/>
    </source>
</evidence>
<dbReference type="SMART" id="SM00382">
    <property type="entry name" value="AAA"/>
    <property type="match status" value="1"/>
</dbReference>
<keyword evidence="5 7" id="KW-0067">ATP-binding</keyword>
<dbReference type="InterPro" id="IPR003593">
    <property type="entry name" value="AAA+_ATPase"/>
</dbReference>
<sequence length="347" mass="38772">MNDLIRVENLSKSFTLRRGLVGGLISLDALKDINLAVRPGETLAIVGESGCGKTTLGRCIVKAMTPNTGKVLYTPENGETIDLVGLKKRQMKPWRRDIRMIFQDPMSSLNPYMRVFDIVAEPLRIHKIAKGRELEDRVATALEKVGIDPAAGQRFPHAFSGGQRQRIGIARALVLDPRLVIADEAVSALDVSIQAQILNLLEDLKDDFGLTYIFISHDLGVVNYISDRVAVMYLGNIVELADTETLFERPRHPYTEVLLEALPIADPKRRAGKRTEARGEIPYIGNRPKGCPFHTRCRFAQDRCRNDRPELRKIDATEVACHFAETIELRGAYDSAPRPHISQKVSP</sequence>
<dbReference type="Pfam" id="PF08352">
    <property type="entry name" value="oligo_HPY"/>
    <property type="match status" value="1"/>
</dbReference>
<dbReference type="NCBIfam" id="TIGR01727">
    <property type="entry name" value="oligo_HPY"/>
    <property type="match status" value="1"/>
</dbReference>
<comment type="similarity">
    <text evidence="2">Belongs to the ABC transporter superfamily.</text>
</comment>
<dbReference type="InterPro" id="IPR013563">
    <property type="entry name" value="Oligopep_ABC_C"/>
</dbReference>
<dbReference type="GO" id="GO:0005886">
    <property type="term" value="C:plasma membrane"/>
    <property type="evidence" value="ECO:0007669"/>
    <property type="project" value="UniProtKB-SubCell"/>
</dbReference>
<evidence type="ECO:0000256" key="1">
    <source>
        <dbReference type="ARBA" id="ARBA00004417"/>
    </source>
</evidence>
<dbReference type="RefSeq" id="WP_127073400.1">
    <property type="nucleotide sequence ID" value="NZ_BMKB01000001.1"/>
</dbReference>
<dbReference type="GO" id="GO:0016887">
    <property type="term" value="F:ATP hydrolysis activity"/>
    <property type="evidence" value="ECO:0007669"/>
    <property type="project" value="InterPro"/>
</dbReference>
<evidence type="ECO:0000259" key="6">
    <source>
        <dbReference type="PROSITE" id="PS50893"/>
    </source>
</evidence>
<dbReference type="GO" id="GO:0055085">
    <property type="term" value="P:transmembrane transport"/>
    <property type="evidence" value="ECO:0007669"/>
    <property type="project" value="UniProtKB-ARBA"/>
</dbReference>
<protein>
    <submittedName>
        <fullName evidence="7">ABC transporter ATP-binding protein</fullName>
    </submittedName>
</protein>